<protein>
    <submittedName>
        <fullName evidence="3">Uncharacterized protein</fullName>
    </submittedName>
</protein>
<keyword evidence="4" id="KW-1185">Reference proteome</keyword>
<name>A0A1N6ZC49_9EURY</name>
<evidence type="ECO:0000256" key="2">
    <source>
        <dbReference type="SAM" id="Phobius"/>
    </source>
</evidence>
<keyword evidence="2" id="KW-1133">Transmembrane helix</keyword>
<reference evidence="3 4" key="1">
    <citation type="submission" date="2017-01" db="EMBL/GenBank/DDBJ databases">
        <authorList>
            <person name="Mah S.A."/>
            <person name="Swanson W.J."/>
            <person name="Moy G.W."/>
            <person name="Vacquier V.D."/>
        </authorList>
    </citation>
    <scope>NUCLEOTIDE SEQUENCE [LARGE SCALE GENOMIC DNA]</scope>
    <source>
        <strain evidence="3 4">CGMCC 1.8909</strain>
    </source>
</reference>
<feature type="region of interest" description="Disordered" evidence="1">
    <location>
        <begin position="42"/>
        <end position="63"/>
    </location>
</feature>
<proteinExistence type="predicted"/>
<dbReference type="RefSeq" id="WP_083687692.1">
    <property type="nucleotide sequence ID" value="NZ_CP019327.1"/>
</dbReference>
<dbReference type="OrthoDB" id="301054at2157"/>
<sequence>MTVFGMPESMFLIFVATIIAGNLGALHYVIVHVLLGKPFGDEDDVEETEDEAEPVIEAGEVND</sequence>
<dbReference type="GeneID" id="32227608"/>
<organism evidence="3 4">
    <name type="scientific">Natronorubrum daqingense</name>
    <dbReference type="NCBI Taxonomy" id="588898"/>
    <lineage>
        <taxon>Archaea</taxon>
        <taxon>Methanobacteriati</taxon>
        <taxon>Methanobacteriota</taxon>
        <taxon>Stenosarchaea group</taxon>
        <taxon>Halobacteria</taxon>
        <taxon>Halobacteriales</taxon>
        <taxon>Natrialbaceae</taxon>
        <taxon>Natronorubrum</taxon>
    </lineage>
</organism>
<dbReference type="Proteomes" id="UP000185687">
    <property type="component" value="Unassembled WGS sequence"/>
</dbReference>
<keyword evidence="2" id="KW-0472">Membrane</keyword>
<dbReference type="AlphaFoldDB" id="A0A1N6ZC49"/>
<evidence type="ECO:0000256" key="1">
    <source>
        <dbReference type="SAM" id="MobiDB-lite"/>
    </source>
</evidence>
<feature type="transmembrane region" description="Helical" evidence="2">
    <location>
        <begin position="12"/>
        <end position="35"/>
    </location>
</feature>
<evidence type="ECO:0000313" key="3">
    <source>
        <dbReference type="EMBL" id="SIR24472.1"/>
    </source>
</evidence>
<gene>
    <name evidence="3" type="ORF">SAMN05421809_0757</name>
</gene>
<dbReference type="EMBL" id="FTNP01000001">
    <property type="protein sequence ID" value="SIR24472.1"/>
    <property type="molecule type" value="Genomic_DNA"/>
</dbReference>
<keyword evidence="2" id="KW-0812">Transmembrane</keyword>
<evidence type="ECO:0000313" key="4">
    <source>
        <dbReference type="Proteomes" id="UP000185687"/>
    </source>
</evidence>
<accession>A0A1N6ZC49</accession>